<comment type="caution">
    <text evidence="2">The sequence shown here is derived from an EMBL/GenBank/DDBJ whole genome shotgun (WGS) entry which is preliminary data.</text>
</comment>
<evidence type="ECO:0000313" key="3">
    <source>
        <dbReference type="Proteomes" id="UP000759537"/>
    </source>
</evidence>
<evidence type="ECO:0000256" key="1">
    <source>
        <dbReference type="SAM" id="MobiDB-lite"/>
    </source>
</evidence>
<dbReference type="SUPFAM" id="SSF56112">
    <property type="entry name" value="Protein kinase-like (PK-like)"/>
    <property type="match status" value="1"/>
</dbReference>
<reference evidence="2" key="1">
    <citation type="submission" date="2019-10" db="EMBL/GenBank/DDBJ databases">
        <authorList>
            <consortium name="DOE Joint Genome Institute"/>
            <person name="Kuo A."/>
            <person name="Miyauchi S."/>
            <person name="Kiss E."/>
            <person name="Drula E."/>
            <person name="Kohler A."/>
            <person name="Sanchez-Garcia M."/>
            <person name="Andreopoulos B."/>
            <person name="Barry K.W."/>
            <person name="Bonito G."/>
            <person name="Buee M."/>
            <person name="Carver A."/>
            <person name="Chen C."/>
            <person name="Cichocki N."/>
            <person name="Clum A."/>
            <person name="Culley D."/>
            <person name="Crous P.W."/>
            <person name="Fauchery L."/>
            <person name="Girlanda M."/>
            <person name="Hayes R."/>
            <person name="Keri Z."/>
            <person name="LaButti K."/>
            <person name="Lipzen A."/>
            <person name="Lombard V."/>
            <person name="Magnuson J."/>
            <person name="Maillard F."/>
            <person name="Morin E."/>
            <person name="Murat C."/>
            <person name="Nolan M."/>
            <person name="Ohm R."/>
            <person name="Pangilinan J."/>
            <person name="Pereira M."/>
            <person name="Perotto S."/>
            <person name="Peter M."/>
            <person name="Riley R."/>
            <person name="Sitrit Y."/>
            <person name="Stielow B."/>
            <person name="Szollosi G."/>
            <person name="Zifcakova L."/>
            <person name="Stursova M."/>
            <person name="Spatafora J.W."/>
            <person name="Tedersoo L."/>
            <person name="Vaario L.-M."/>
            <person name="Yamada A."/>
            <person name="Yan M."/>
            <person name="Wang P."/>
            <person name="Xu J."/>
            <person name="Bruns T."/>
            <person name="Baldrian P."/>
            <person name="Vilgalys R."/>
            <person name="Henrissat B."/>
            <person name="Grigoriev I.V."/>
            <person name="Hibbett D."/>
            <person name="Nagy L.G."/>
            <person name="Martin F.M."/>
        </authorList>
    </citation>
    <scope>NUCLEOTIDE SEQUENCE</scope>
    <source>
        <strain evidence="2">Prilba</strain>
    </source>
</reference>
<dbReference type="OrthoDB" id="3261131at2759"/>
<dbReference type="EMBL" id="WHVB01000057">
    <property type="protein sequence ID" value="KAF8464330.1"/>
    <property type="molecule type" value="Genomic_DNA"/>
</dbReference>
<dbReference type="AlphaFoldDB" id="A0A9P5JUU6"/>
<reference evidence="2" key="2">
    <citation type="journal article" date="2020" name="Nat. Commun.">
        <title>Large-scale genome sequencing of mycorrhizal fungi provides insights into the early evolution of symbiotic traits.</title>
        <authorList>
            <person name="Miyauchi S."/>
            <person name="Kiss E."/>
            <person name="Kuo A."/>
            <person name="Drula E."/>
            <person name="Kohler A."/>
            <person name="Sanchez-Garcia M."/>
            <person name="Morin E."/>
            <person name="Andreopoulos B."/>
            <person name="Barry K.W."/>
            <person name="Bonito G."/>
            <person name="Buee M."/>
            <person name="Carver A."/>
            <person name="Chen C."/>
            <person name="Cichocki N."/>
            <person name="Clum A."/>
            <person name="Culley D."/>
            <person name="Crous P.W."/>
            <person name="Fauchery L."/>
            <person name="Girlanda M."/>
            <person name="Hayes R.D."/>
            <person name="Keri Z."/>
            <person name="LaButti K."/>
            <person name="Lipzen A."/>
            <person name="Lombard V."/>
            <person name="Magnuson J."/>
            <person name="Maillard F."/>
            <person name="Murat C."/>
            <person name="Nolan M."/>
            <person name="Ohm R.A."/>
            <person name="Pangilinan J."/>
            <person name="Pereira M.F."/>
            <person name="Perotto S."/>
            <person name="Peter M."/>
            <person name="Pfister S."/>
            <person name="Riley R."/>
            <person name="Sitrit Y."/>
            <person name="Stielow J.B."/>
            <person name="Szollosi G."/>
            <person name="Zifcakova L."/>
            <person name="Stursova M."/>
            <person name="Spatafora J.W."/>
            <person name="Tedersoo L."/>
            <person name="Vaario L.M."/>
            <person name="Yamada A."/>
            <person name="Yan M."/>
            <person name="Wang P."/>
            <person name="Xu J."/>
            <person name="Bruns T."/>
            <person name="Baldrian P."/>
            <person name="Vilgalys R."/>
            <person name="Dunand C."/>
            <person name="Henrissat B."/>
            <person name="Grigoriev I.V."/>
            <person name="Hibbett D."/>
            <person name="Nagy L.G."/>
            <person name="Martin F.M."/>
        </authorList>
    </citation>
    <scope>NUCLEOTIDE SEQUENCE</scope>
    <source>
        <strain evidence="2">Prilba</strain>
    </source>
</reference>
<accession>A0A9P5JUU6</accession>
<sequence length="669" mass="75548">MMYTIFCLLITHTYELIEGIFFIKICADEPVAIFLDKVKEANRPFIPDDILPRFLIAWKPKSFFPGHPPRDVAEHVGKLNLNSEDNCAATQLNPTLNLRAYFPNSPPLGVVHIIVQLPSQLYLISTRLGLPRVEVEPDSFDRLVENLAASSFVLGAPSTVSKPSEFQTYQSTSNRILNDRPSKDAKVPPIALLYPPFGDFIDHIRERTEKELGVDLRKFQFAVDEFASVMCNHFENEPERRDAVLPVLNDIFECYEPFSLPLITPSKIAGERMSDGHANGPAEVMETVVEIKSEFGSGQTDPEIQSTSYFLQMYYAHIRDGPYKESFQKYLCPTLAVTIIGSYVGFGAFVLLEKARYVPLTPLLSARSPSGDDTDRPALFRAFRAACILRTRIHDDTQHVINNTPTLPRIRDRYLPCVQKTEAWPPTDDSEGQLEFRIHGVAYQGDDLTHLRFWYENRFIYHARTEHEEVLVKFTRRYCPELHHFCAQRGHAPKLLGYGTVPGGWKVVVMEAIKHNHIRALHAPTYWATWEQDLTGLVQDFHARGLVHGDLRDDNFIVPSDGPEIIMLIDFDWGGEAGKVRFPTWLLNEELMDGKRMESLEITREHDIRVLTAALEGLRPVENDPPSKAPSKLKRKAPTSPPSSQPTPCKVAHGLTVAGPSYMGSSSSG</sequence>
<dbReference type="InterPro" id="IPR011009">
    <property type="entry name" value="Kinase-like_dom_sf"/>
</dbReference>
<keyword evidence="3" id="KW-1185">Reference proteome</keyword>
<evidence type="ECO:0000313" key="2">
    <source>
        <dbReference type="EMBL" id="KAF8464330.1"/>
    </source>
</evidence>
<evidence type="ECO:0008006" key="4">
    <source>
        <dbReference type="Google" id="ProtNLM"/>
    </source>
</evidence>
<proteinExistence type="predicted"/>
<dbReference type="Proteomes" id="UP000759537">
    <property type="component" value="Unassembled WGS sequence"/>
</dbReference>
<protein>
    <recommendedName>
        <fullName evidence="4">Aminoglycoside phosphotransferase domain-containing protein</fullName>
    </recommendedName>
</protein>
<gene>
    <name evidence="2" type="ORF">DFH94DRAFT_857881</name>
</gene>
<name>A0A9P5JUU6_9AGAM</name>
<feature type="region of interest" description="Disordered" evidence="1">
    <location>
        <begin position="619"/>
        <end position="669"/>
    </location>
</feature>
<organism evidence="2 3">
    <name type="scientific">Russula ochroleuca</name>
    <dbReference type="NCBI Taxonomy" id="152965"/>
    <lineage>
        <taxon>Eukaryota</taxon>
        <taxon>Fungi</taxon>
        <taxon>Dikarya</taxon>
        <taxon>Basidiomycota</taxon>
        <taxon>Agaricomycotina</taxon>
        <taxon>Agaricomycetes</taxon>
        <taxon>Russulales</taxon>
        <taxon>Russulaceae</taxon>
        <taxon>Russula</taxon>
    </lineage>
</organism>